<evidence type="ECO:0000256" key="5">
    <source>
        <dbReference type="ARBA" id="ARBA00005189"/>
    </source>
</evidence>
<comment type="pathway">
    <text evidence="4">Glycerolipid metabolism; triacylglycerol degradation.</text>
</comment>
<evidence type="ECO:0000256" key="22">
    <source>
        <dbReference type="ARBA" id="ARBA00058731"/>
    </source>
</evidence>
<comment type="catalytic activity">
    <reaction evidence="1">
        <text>Hydrolyzes glycerol monoesters of long-chain fatty acids.</text>
        <dbReference type="EC" id="3.1.1.23"/>
    </reaction>
</comment>
<comment type="function">
    <text evidence="22">Converts monoacylglycerides to free fatty acids and glycerol. Hydrolyzes the endocannabinoid 2-arachidonoylglycerol, and thereby contributes to the regulation of endocannabinoid signaling, nociperception and perception of pain. Regulates the levels of fatty acids that serve as signaling molecules and promote cancer cell migration, invasion and tumor growth.</text>
</comment>
<keyword evidence="8" id="KW-0719">Serine esterase</keyword>
<dbReference type="InterPro" id="IPR051044">
    <property type="entry name" value="MAG_DAG_Lipase"/>
</dbReference>
<keyword evidence="15" id="KW-0944">Nitration</keyword>
<evidence type="ECO:0000256" key="21">
    <source>
        <dbReference type="ARBA" id="ARBA00051776"/>
    </source>
</evidence>
<evidence type="ECO:0000256" key="1">
    <source>
        <dbReference type="ARBA" id="ARBA00001613"/>
    </source>
</evidence>
<dbReference type="GO" id="GO:0005829">
    <property type="term" value="C:cytosol"/>
    <property type="evidence" value="ECO:0007669"/>
    <property type="project" value="UniProtKB-SubCell"/>
</dbReference>
<evidence type="ECO:0000256" key="17">
    <source>
        <dbReference type="ARBA" id="ARBA00023136"/>
    </source>
</evidence>
<comment type="catalytic activity">
    <reaction evidence="21">
        <text>a 2-acylglycerol + H2O = glycerol + a fatty acid + H(+)</text>
        <dbReference type="Rhea" id="RHEA:44688"/>
        <dbReference type="ChEBI" id="CHEBI:15377"/>
        <dbReference type="ChEBI" id="CHEBI:15378"/>
        <dbReference type="ChEBI" id="CHEBI:17389"/>
        <dbReference type="ChEBI" id="CHEBI:17754"/>
        <dbReference type="ChEBI" id="CHEBI:28868"/>
    </reaction>
    <physiologicalReaction direction="left-to-right" evidence="21">
        <dbReference type="Rhea" id="RHEA:44689"/>
    </physiologicalReaction>
</comment>
<keyword evidence="18" id="KW-0275">Fatty acid biosynthesis</keyword>
<dbReference type="AlphaFoldDB" id="A0A663LPT8"/>
<proteinExistence type="inferred from homology"/>
<keyword evidence="12" id="KW-0378">Hydrolase</keyword>
<evidence type="ECO:0000256" key="14">
    <source>
        <dbReference type="ARBA" id="ARBA00022963"/>
    </source>
</evidence>
<comment type="catalytic activity">
    <reaction evidence="19">
        <text>2-(5Z,8Z,11Z,14Z-eicosatetraenoyl)-glycerol + H2O = glycerol + (5Z,8Z,11Z,14Z)-eicosatetraenoate + H(+)</text>
        <dbReference type="Rhea" id="RHEA:26132"/>
        <dbReference type="ChEBI" id="CHEBI:15377"/>
        <dbReference type="ChEBI" id="CHEBI:15378"/>
        <dbReference type="ChEBI" id="CHEBI:17754"/>
        <dbReference type="ChEBI" id="CHEBI:32395"/>
        <dbReference type="ChEBI" id="CHEBI:52392"/>
    </reaction>
    <physiologicalReaction direction="left-to-right" evidence="19">
        <dbReference type="Rhea" id="RHEA:26133"/>
    </physiologicalReaction>
</comment>
<keyword evidence="17" id="KW-0472">Membrane</keyword>
<sequence>MASKCKGHSSRMPEESSPKRSPQNIPYKDLPHIVNADGQYLFCRYWKPAATPRALVFIAHGAGEHCGRYDDLAQRLTGLNLFVFAHDHVGHGQSEGDRMVVSDFHVFIRDSLQHIDLMKKEHPELPILILGHSMGGAISILTASERPSEFSGMLLISPLVVASPEVATPIKVFAAKVLNFVLPNLSLGSIDPNAISRNKKEMESYTSDPLVYHGGMKVSFVIQLMNAIARIERALPKLTLPILVLHGSSDKLCDIKGSYLLMDTVQSQDKTLKVYEEAYHALHKELPEVSTSVFTEILTWIGQKVCTGPSLSPPSSTLKALVLERRAVRKVLGNEEAKDGAGMLVSTARALWIRPFSNRTRRDHKDSAPPAPAQPP</sequence>
<evidence type="ECO:0000256" key="13">
    <source>
        <dbReference type="ARBA" id="ARBA00022832"/>
    </source>
</evidence>
<feature type="region of interest" description="Disordered" evidence="26">
    <location>
        <begin position="1"/>
        <end position="28"/>
    </location>
</feature>
<dbReference type="InterPro" id="IPR029058">
    <property type="entry name" value="AB_hydrolase_fold"/>
</dbReference>
<evidence type="ECO:0000256" key="19">
    <source>
        <dbReference type="ARBA" id="ARBA00047476"/>
    </source>
</evidence>
<dbReference type="Proteomes" id="UP000472269">
    <property type="component" value="Unplaced"/>
</dbReference>
<evidence type="ECO:0000313" key="28">
    <source>
        <dbReference type="Ensembl" id="ENSACUP00000001072.1"/>
    </source>
</evidence>
<keyword evidence="13" id="KW-0276">Fatty acid metabolism</keyword>
<feature type="domain" description="Serine aminopeptidase S33" evidence="27">
    <location>
        <begin position="51"/>
        <end position="286"/>
    </location>
</feature>
<evidence type="ECO:0000256" key="16">
    <source>
        <dbReference type="ARBA" id="ARBA00023098"/>
    </source>
</evidence>
<dbReference type="EC" id="3.1.1.23" evidence="7"/>
<comment type="similarity">
    <text evidence="23">Belongs to the AB hydrolase superfamily. Monoacylglycerol lipase family.</text>
</comment>
<accession>A0A663LPT8</accession>
<keyword evidence="14" id="KW-0442">Lipid degradation</keyword>
<dbReference type="InterPro" id="IPR022742">
    <property type="entry name" value="Hydrolase_4"/>
</dbReference>
<evidence type="ECO:0000256" key="24">
    <source>
        <dbReference type="ARBA" id="ARBA00067326"/>
    </source>
</evidence>
<evidence type="ECO:0000313" key="29">
    <source>
        <dbReference type="Proteomes" id="UP000472269"/>
    </source>
</evidence>
<evidence type="ECO:0000256" key="26">
    <source>
        <dbReference type="SAM" id="MobiDB-lite"/>
    </source>
</evidence>
<reference evidence="28" key="2">
    <citation type="submission" date="2025-09" db="UniProtKB">
        <authorList>
            <consortium name="Ensembl"/>
        </authorList>
    </citation>
    <scope>IDENTIFICATION</scope>
</reference>
<evidence type="ECO:0000256" key="7">
    <source>
        <dbReference type="ARBA" id="ARBA00013254"/>
    </source>
</evidence>
<evidence type="ECO:0000256" key="18">
    <source>
        <dbReference type="ARBA" id="ARBA00023160"/>
    </source>
</evidence>
<keyword evidence="9" id="KW-0963">Cytoplasm</keyword>
<name>A0A663LPT8_ATHCN</name>
<dbReference type="GO" id="GO:0016020">
    <property type="term" value="C:membrane"/>
    <property type="evidence" value="ECO:0007669"/>
    <property type="project" value="UniProtKB-SubCell"/>
</dbReference>
<organism evidence="28 29">
    <name type="scientific">Athene cunicularia</name>
    <name type="common">Burrowing owl</name>
    <name type="synonym">Speotyto cunicularia</name>
    <dbReference type="NCBI Taxonomy" id="194338"/>
    <lineage>
        <taxon>Eukaryota</taxon>
        <taxon>Metazoa</taxon>
        <taxon>Chordata</taxon>
        <taxon>Craniata</taxon>
        <taxon>Vertebrata</taxon>
        <taxon>Euteleostomi</taxon>
        <taxon>Archelosauria</taxon>
        <taxon>Archosauria</taxon>
        <taxon>Dinosauria</taxon>
        <taxon>Saurischia</taxon>
        <taxon>Theropoda</taxon>
        <taxon>Coelurosauria</taxon>
        <taxon>Aves</taxon>
        <taxon>Neognathae</taxon>
        <taxon>Neoaves</taxon>
        <taxon>Telluraves</taxon>
        <taxon>Strigiformes</taxon>
        <taxon>Strigidae</taxon>
        <taxon>Athene</taxon>
    </lineage>
</organism>
<dbReference type="PRINTS" id="PR00111">
    <property type="entry name" value="ABHYDROLASE"/>
</dbReference>
<evidence type="ECO:0000256" key="15">
    <source>
        <dbReference type="ARBA" id="ARBA00023074"/>
    </source>
</evidence>
<evidence type="ECO:0000256" key="20">
    <source>
        <dbReference type="ARBA" id="ARBA00050205"/>
    </source>
</evidence>
<comment type="subunit">
    <text evidence="6">Homodimer.</text>
</comment>
<evidence type="ECO:0000256" key="3">
    <source>
        <dbReference type="ARBA" id="ARBA00004514"/>
    </source>
</evidence>
<evidence type="ECO:0000256" key="11">
    <source>
        <dbReference type="ARBA" id="ARBA00022553"/>
    </source>
</evidence>
<protein>
    <recommendedName>
        <fullName evidence="24">Monoglyceride lipase</fullName>
        <ecNumber evidence="7">3.1.1.23</ecNumber>
    </recommendedName>
    <alternativeName>
        <fullName evidence="25">Monoacylglycerol lipase</fullName>
    </alternativeName>
</protein>
<keyword evidence="16" id="KW-0443">Lipid metabolism</keyword>
<comment type="catalytic activity">
    <reaction evidence="20">
        <text>a 1-acylglycerol + H2O = glycerol + a fatty acid + H(+)</text>
        <dbReference type="Rhea" id="RHEA:34019"/>
        <dbReference type="ChEBI" id="CHEBI:15377"/>
        <dbReference type="ChEBI" id="CHEBI:15378"/>
        <dbReference type="ChEBI" id="CHEBI:17754"/>
        <dbReference type="ChEBI" id="CHEBI:28868"/>
        <dbReference type="ChEBI" id="CHEBI:35759"/>
    </reaction>
    <physiologicalReaction direction="left-to-right" evidence="20">
        <dbReference type="Rhea" id="RHEA:34020"/>
    </physiologicalReaction>
</comment>
<evidence type="ECO:0000256" key="12">
    <source>
        <dbReference type="ARBA" id="ARBA00022801"/>
    </source>
</evidence>
<evidence type="ECO:0000256" key="4">
    <source>
        <dbReference type="ARBA" id="ARBA00004879"/>
    </source>
</evidence>
<reference evidence="28" key="1">
    <citation type="submission" date="2025-08" db="UniProtKB">
        <authorList>
            <consortium name="Ensembl"/>
        </authorList>
    </citation>
    <scope>IDENTIFICATION</scope>
</reference>
<evidence type="ECO:0000256" key="2">
    <source>
        <dbReference type="ARBA" id="ARBA00004170"/>
    </source>
</evidence>
<dbReference type="GO" id="GO:0046464">
    <property type="term" value="P:acylglycerol catabolic process"/>
    <property type="evidence" value="ECO:0007669"/>
    <property type="project" value="UniProtKB-ARBA"/>
</dbReference>
<gene>
    <name evidence="28" type="primary">MGLL</name>
</gene>
<dbReference type="SUPFAM" id="SSF53474">
    <property type="entry name" value="alpha/beta-Hydrolases"/>
    <property type="match status" value="1"/>
</dbReference>
<keyword evidence="10" id="KW-0444">Lipid biosynthesis</keyword>
<evidence type="ECO:0000256" key="10">
    <source>
        <dbReference type="ARBA" id="ARBA00022516"/>
    </source>
</evidence>
<dbReference type="OMA" id="SYEGWSH"/>
<evidence type="ECO:0000256" key="8">
    <source>
        <dbReference type="ARBA" id="ARBA00022487"/>
    </source>
</evidence>
<comment type="subcellular location">
    <subcellularLocation>
        <location evidence="3">Cytoplasm</location>
        <location evidence="3">Cytosol</location>
    </subcellularLocation>
    <subcellularLocation>
        <location evidence="2">Membrane</location>
        <topology evidence="2">Peripheral membrane protein</topology>
    </subcellularLocation>
</comment>
<keyword evidence="11" id="KW-0597">Phosphoprotein</keyword>
<dbReference type="InterPro" id="IPR000073">
    <property type="entry name" value="AB_hydrolase_1"/>
</dbReference>
<evidence type="ECO:0000256" key="25">
    <source>
        <dbReference type="ARBA" id="ARBA00080203"/>
    </source>
</evidence>
<keyword evidence="29" id="KW-1185">Reference proteome</keyword>
<dbReference type="Pfam" id="PF12146">
    <property type="entry name" value="Hydrolase_4"/>
    <property type="match status" value="1"/>
</dbReference>
<dbReference type="GO" id="GO:0047372">
    <property type="term" value="F:monoacylglycerol lipase activity"/>
    <property type="evidence" value="ECO:0007669"/>
    <property type="project" value="UniProtKB-EC"/>
</dbReference>
<dbReference type="Gene3D" id="3.40.50.1820">
    <property type="entry name" value="alpha/beta hydrolase"/>
    <property type="match status" value="1"/>
</dbReference>
<evidence type="ECO:0000256" key="23">
    <source>
        <dbReference type="ARBA" id="ARBA00061041"/>
    </source>
</evidence>
<evidence type="ECO:0000256" key="9">
    <source>
        <dbReference type="ARBA" id="ARBA00022490"/>
    </source>
</evidence>
<comment type="pathway">
    <text evidence="5">Lipid metabolism.</text>
</comment>
<evidence type="ECO:0000256" key="6">
    <source>
        <dbReference type="ARBA" id="ARBA00011738"/>
    </source>
</evidence>
<dbReference type="FunFam" id="3.40.50.1820:FF:000066">
    <property type="entry name" value="Monoglyceride lipase"/>
    <property type="match status" value="1"/>
</dbReference>
<dbReference type="GO" id="GO:0006633">
    <property type="term" value="P:fatty acid biosynthetic process"/>
    <property type="evidence" value="ECO:0007669"/>
    <property type="project" value="UniProtKB-KW"/>
</dbReference>
<evidence type="ECO:0000259" key="27">
    <source>
        <dbReference type="Pfam" id="PF12146"/>
    </source>
</evidence>
<dbReference type="PANTHER" id="PTHR11614">
    <property type="entry name" value="PHOSPHOLIPASE-RELATED"/>
    <property type="match status" value="1"/>
</dbReference>
<dbReference type="Ensembl" id="ENSACUT00000001155.1">
    <property type="protein sequence ID" value="ENSACUP00000001072.1"/>
    <property type="gene ID" value="ENSACUG00000000812.1"/>
</dbReference>